<gene>
    <name evidence="2" type="ORF">CONLIGDRAFT_633814</name>
</gene>
<reference evidence="2 3" key="1">
    <citation type="submission" date="2016-10" db="EMBL/GenBank/DDBJ databases">
        <title>Draft genome sequence of Coniochaeta ligniaria NRRL30616, a lignocellulolytic fungus for bioabatement of inhibitors in plant biomass hydrolysates.</title>
        <authorList>
            <consortium name="DOE Joint Genome Institute"/>
            <person name="Jimenez D.J."/>
            <person name="Hector R.E."/>
            <person name="Riley R."/>
            <person name="Sun H."/>
            <person name="Grigoriev I.V."/>
            <person name="Van Elsas J.D."/>
            <person name="Nichols N.N."/>
        </authorList>
    </citation>
    <scope>NUCLEOTIDE SEQUENCE [LARGE SCALE GENOMIC DNA]</scope>
    <source>
        <strain evidence="2 3">NRRL 30616</strain>
    </source>
</reference>
<dbReference type="OrthoDB" id="5403747at2759"/>
<evidence type="ECO:0000256" key="1">
    <source>
        <dbReference type="SAM" id="MobiDB-lite"/>
    </source>
</evidence>
<dbReference type="InParanoid" id="A0A1J7IJI6"/>
<feature type="region of interest" description="Disordered" evidence="1">
    <location>
        <begin position="75"/>
        <end position="227"/>
    </location>
</feature>
<dbReference type="EMBL" id="KV875099">
    <property type="protein sequence ID" value="OIW27451.1"/>
    <property type="molecule type" value="Genomic_DNA"/>
</dbReference>
<accession>A0A1J7IJI6</accession>
<dbReference type="Proteomes" id="UP000182658">
    <property type="component" value="Unassembled WGS sequence"/>
</dbReference>
<feature type="compositionally biased region" description="Low complexity" evidence="1">
    <location>
        <begin position="119"/>
        <end position="131"/>
    </location>
</feature>
<feature type="compositionally biased region" description="Basic residues" evidence="1">
    <location>
        <begin position="105"/>
        <end position="117"/>
    </location>
</feature>
<proteinExistence type="predicted"/>
<protein>
    <recommendedName>
        <fullName evidence="4">Myb-like domain-containing protein</fullName>
    </recommendedName>
</protein>
<sequence length="403" mass="42106">MSTPVKPDDAAAPADNKPCPQPSLAEAYFFLNIIKFNKSKLDTEWDKVAEASGFKNAETAKVRFGQIKKKLGFQASTPVAARVKPGKRGADTDEADAAAAPAEKKPRRAPAKSRAKKQPVSSSAPASSPTAPEDESPLAAKSAKKAFQNIAPLPSGLGDGNSYAFSTADSSGDGYAPSSLAAVGTGNGTAAAKPSNGKKKTGHASKTIIKPEQIGSDADEEEENARSKAELVMQITEEQIRAERDDTPKPKQQQAYDNRAFGLPNNFPHVNTFAPLDAKQVQATAQHARTPLPTSARQVRNAVAQQAIAAANQSEATTASTASLRQAHNGGGHVTTLQAHHQAVTAAQPVGDQHMAHGVEVYEDMTLAAHGLPDGDDDDGLSAFNAAMLGSGDNGGIFPWPSF</sequence>
<name>A0A1J7IJI6_9PEZI</name>
<evidence type="ECO:0000313" key="2">
    <source>
        <dbReference type="EMBL" id="OIW27451.1"/>
    </source>
</evidence>
<feature type="region of interest" description="Disordered" evidence="1">
    <location>
        <begin position="1"/>
        <end position="21"/>
    </location>
</feature>
<evidence type="ECO:0008006" key="4">
    <source>
        <dbReference type="Google" id="ProtNLM"/>
    </source>
</evidence>
<organism evidence="2 3">
    <name type="scientific">Coniochaeta ligniaria NRRL 30616</name>
    <dbReference type="NCBI Taxonomy" id="1408157"/>
    <lineage>
        <taxon>Eukaryota</taxon>
        <taxon>Fungi</taxon>
        <taxon>Dikarya</taxon>
        <taxon>Ascomycota</taxon>
        <taxon>Pezizomycotina</taxon>
        <taxon>Sordariomycetes</taxon>
        <taxon>Sordariomycetidae</taxon>
        <taxon>Coniochaetales</taxon>
        <taxon>Coniochaetaceae</taxon>
        <taxon>Coniochaeta</taxon>
    </lineage>
</organism>
<evidence type="ECO:0000313" key="3">
    <source>
        <dbReference type="Proteomes" id="UP000182658"/>
    </source>
</evidence>
<keyword evidence="3" id="KW-1185">Reference proteome</keyword>
<dbReference type="STRING" id="1408157.A0A1J7IJI6"/>
<dbReference type="AlphaFoldDB" id="A0A1J7IJI6"/>
<feature type="compositionally biased region" description="Low complexity" evidence="1">
    <location>
        <begin position="181"/>
        <end position="192"/>
    </location>
</feature>